<organism evidence="2 3">
    <name type="scientific">Trifolium subterraneum</name>
    <name type="common">Subterranean clover</name>
    <dbReference type="NCBI Taxonomy" id="3900"/>
    <lineage>
        <taxon>Eukaryota</taxon>
        <taxon>Viridiplantae</taxon>
        <taxon>Streptophyta</taxon>
        <taxon>Embryophyta</taxon>
        <taxon>Tracheophyta</taxon>
        <taxon>Spermatophyta</taxon>
        <taxon>Magnoliopsida</taxon>
        <taxon>eudicotyledons</taxon>
        <taxon>Gunneridae</taxon>
        <taxon>Pentapetalae</taxon>
        <taxon>rosids</taxon>
        <taxon>fabids</taxon>
        <taxon>Fabales</taxon>
        <taxon>Fabaceae</taxon>
        <taxon>Papilionoideae</taxon>
        <taxon>50 kb inversion clade</taxon>
        <taxon>NPAAA clade</taxon>
        <taxon>Hologalegina</taxon>
        <taxon>IRL clade</taxon>
        <taxon>Trifolieae</taxon>
        <taxon>Trifolium</taxon>
    </lineage>
</organism>
<reference evidence="3" key="1">
    <citation type="journal article" date="2017" name="Front. Plant Sci.">
        <title>Climate Clever Clovers: New Paradigm to Reduce the Environmental Footprint of Ruminants by Breeding Low Methanogenic Forages Utilizing Haplotype Variation.</title>
        <authorList>
            <person name="Kaur P."/>
            <person name="Appels R."/>
            <person name="Bayer P.E."/>
            <person name="Keeble-Gagnere G."/>
            <person name="Wang J."/>
            <person name="Hirakawa H."/>
            <person name="Shirasawa K."/>
            <person name="Vercoe P."/>
            <person name="Stefanova K."/>
            <person name="Durmic Z."/>
            <person name="Nichols P."/>
            <person name="Revell C."/>
            <person name="Isobe S.N."/>
            <person name="Edwards D."/>
            <person name="Erskine W."/>
        </authorList>
    </citation>
    <scope>NUCLEOTIDE SEQUENCE [LARGE SCALE GENOMIC DNA]</scope>
    <source>
        <strain evidence="3">cv. Daliak</strain>
    </source>
</reference>
<feature type="coiled-coil region" evidence="1">
    <location>
        <begin position="181"/>
        <end position="208"/>
    </location>
</feature>
<evidence type="ECO:0000256" key="1">
    <source>
        <dbReference type="SAM" id="Coils"/>
    </source>
</evidence>
<dbReference type="EMBL" id="DF973242">
    <property type="protein sequence ID" value="GAU22180.1"/>
    <property type="molecule type" value="Genomic_DNA"/>
</dbReference>
<keyword evidence="3" id="KW-1185">Reference proteome</keyword>
<dbReference type="PANTHER" id="PTHR35480:SF1">
    <property type="entry name" value="MATERNAL EFFECT EMBRYO ARREST 22"/>
    <property type="match status" value="1"/>
</dbReference>
<dbReference type="OrthoDB" id="1933275at2759"/>
<feature type="coiled-coil region" evidence="1">
    <location>
        <begin position="322"/>
        <end position="437"/>
    </location>
</feature>
<name>A0A2Z6MFV2_TRISU</name>
<dbReference type="AlphaFoldDB" id="A0A2Z6MFV2"/>
<keyword evidence="1" id="KW-0175">Coiled coil</keyword>
<evidence type="ECO:0000313" key="2">
    <source>
        <dbReference type="EMBL" id="GAU22180.1"/>
    </source>
</evidence>
<protein>
    <submittedName>
        <fullName evidence="2">Uncharacterized protein</fullName>
    </submittedName>
</protein>
<sequence length="719" mass="81746">MDSINTCCDQWKNKYLKAQQSRNALRQAVKFLEHKINEIHSHNNNNNNNVCVVKKESGEKLEELNVGVPAENNEFVSFKSRIVPSLHRGCDGVTRDRDKNEKVLDFQACIAEKDKEICRLKEFLDTEKRRVDSKRKRAAETWKLLEQEKNKGAQIARITAEKTEGYRFQIDQLEKQWKTKYLKAQESRNALRQAVKFLEHKVNETEALNNNACVVNIETGEKSEELNAAENNEVCSFKPRIVTSVHRGCDGNARDGDENEKVLGVQACIAEKDKEICRLKELLEIEKKRVDSKRKKAAETWKLLEQEKNKGAQIERIKAEKAEGYRVHIGQLEKQVSEAKQKLKSEVSAFKAATRRYECKKRMILAEKRKAELGMAKANEKLEEVEKHKAIEMVKLEDNWNKFLEEKCRADQMSQQLEEGKRTIEDLKRKMHELSSLGKHTVMDADISLKAQSSQCSKVNHLKNNLTVEKLRAKYTKQNYKFEASCYSMLGHKLGSLKIGFVQLLQRFDVLDASFLPVSGSTRDQTKKFFDVDNVGLVVTVLKSLVMLLEDDSLSDVTAPCLPSINQPHTEFCTSVSCPFLEVTESINAIACLLLEEIKNCLPQGMNQVDLSDSGLMPGNDNVGQQSNWDVDQCATNKNNVVSGCLRKCLVSDTRPHALKNAILCHLSDIVSLVELVANKMSWHWTDIKLVPQLLNMLNTCVEEKISVAIVVLLGQLGR</sequence>
<proteinExistence type="predicted"/>
<accession>A0A2Z6MFV2</accession>
<evidence type="ECO:0000313" key="3">
    <source>
        <dbReference type="Proteomes" id="UP000242715"/>
    </source>
</evidence>
<gene>
    <name evidence="2" type="ORF">TSUD_252080</name>
</gene>
<dbReference type="Proteomes" id="UP000242715">
    <property type="component" value="Unassembled WGS sequence"/>
</dbReference>
<feature type="coiled-coil region" evidence="1">
    <location>
        <begin position="8"/>
        <end position="35"/>
    </location>
</feature>
<dbReference type="PANTHER" id="PTHR35480">
    <property type="entry name" value="MATERNAL EFFECT EMBRYO ARREST 22"/>
    <property type="match status" value="1"/>
</dbReference>